<organism evidence="2 3">
    <name type="scientific">Acrocarpospora phusangensis</name>
    <dbReference type="NCBI Taxonomy" id="1070424"/>
    <lineage>
        <taxon>Bacteria</taxon>
        <taxon>Bacillati</taxon>
        <taxon>Actinomycetota</taxon>
        <taxon>Actinomycetes</taxon>
        <taxon>Streptosporangiales</taxon>
        <taxon>Streptosporangiaceae</taxon>
        <taxon>Acrocarpospora</taxon>
    </lineage>
</organism>
<reference evidence="2" key="1">
    <citation type="submission" date="2021-01" db="EMBL/GenBank/DDBJ databases">
        <title>Whole genome shotgun sequence of Acrocarpospora phusangensis NBRC 108782.</title>
        <authorList>
            <person name="Komaki H."/>
            <person name="Tamura T."/>
        </authorList>
    </citation>
    <scope>NUCLEOTIDE SEQUENCE</scope>
    <source>
        <strain evidence="2">NBRC 108782</strain>
    </source>
</reference>
<keyword evidence="1" id="KW-0732">Signal</keyword>
<evidence type="ECO:0000313" key="3">
    <source>
        <dbReference type="Proteomes" id="UP000640052"/>
    </source>
</evidence>
<sequence length="140" mass="15795">MRRITRRMLITLAVTCGLVAGAVTPANAHTSLIVYKWNQKDVAWAWYNSGTHNPSKGRNSFTLRGDKGIIYASVHWAFFSPDDIWDYEIVFPTPTSAAEKSFSAYKTARNPAIKIYYKLCIKATAASQELCSSIKQDWVR</sequence>
<dbReference type="AlphaFoldDB" id="A0A919QGM6"/>
<feature type="signal peptide" evidence="1">
    <location>
        <begin position="1"/>
        <end position="28"/>
    </location>
</feature>
<feature type="chain" id="PRO_5037173451" description="Tat pathway signal sequence domain protein" evidence="1">
    <location>
        <begin position="29"/>
        <end position="140"/>
    </location>
</feature>
<evidence type="ECO:0008006" key="4">
    <source>
        <dbReference type="Google" id="ProtNLM"/>
    </source>
</evidence>
<evidence type="ECO:0000256" key="1">
    <source>
        <dbReference type="SAM" id="SignalP"/>
    </source>
</evidence>
<comment type="caution">
    <text evidence="2">The sequence shown here is derived from an EMBL/GenBank/DDBJ whole genome shotgun (WGS) entry which is preliminary data.</text>
</comment>
<keyword evidence="3" id="KW-1185">Reference proteome</keyword>
<evidence type="ECO:0000313" key="2">
    <source>
        <dbReference type="EMBL" id="GIH28466.1"/>
    </source>
</evidence>
<protein>
    <recommendedName>
        <fullName evidence="4">Tat pathway signal sequence domain protein</fullName>
    </recommendedName>
</protein>
<name>A0A919QGM6_9ACTN</name>
<dbReference type="EMBL" id="BOOA01000082">
    <property type="protein sequence ID" value="GIH28466.1"/>
    <property type="molecule type" value="Genomic_DNA"/>
</dbReference>
<proteinExistence type="predicted"/>
<gene>
    <name evidence="2" type="ORF">Aph01nite_67760</name>
</gene>
<dbReference type="Proteomes" id="UP000640052">
    <property type="component" value="Unassembled WGS sequence"/>
</dbReference>
<accession>A0A919QGM6</accession>
<dbReference type="RefSeq" id="WP_204045080.1">
    <property type="nucleotide sequence ID" value="NZ_BOOA01000082.1"/>
</dbReference>